<evidence type="ECO:0000313" key="2">
    <source>
        <dbReference type="EMBL" id="KAF5935075.1"/>
    </source>
</evidence>
<feature type="domain" description="DUF2921" evidence="1">
    <location>
        <begin position="69"/>
        <end position="188"/>
    </location>
</feature>
<dbReference type="Proteomes" id="UP000593564">
    <property type="component" value="Unassembled WGS sequence"/>
</dbReference>
<keyword evidence="3" id="KW-1185">Reference proteome</keyword>
<dbReference type="AlphaFoldDB" id="A0A7J7G455"/>
<dbReference type="PANTHER" id="PTHR33389:SF26">
    <property type="match status" value="1"/>
</dbReference>
<dbReference type="InterPro" id="IPR057425">
    <property type="entry name" value="DUF2921_N"/>
</dbReference>
<dbReference type="PANTHER" id="PTHR33389">
    <property type="entry name" value="FAMILY PROTEIN, PUTATIVE (DUF2921)-RELATED"/>
    <property type="match status" value="1"/>
</dbReference>
<reference evidence="2 3" key="2">
    <citation type="submission" date="2020-07" db="EMBL/GenBank/DDBJ databases">
        <title>Genome assembly of wild tea tree DASZ reveals pedigree and selection history of tea varieties.</title>
        <authorList>
            <person name="Zhang W."/>
        </authorList>
    </citation>
    <scope>NUCLEOTIDE SEQUENCE [LARGE SCALE GENOMIC DNA]</scope>
    <source>
        <strain evidence="3">cv. G240</strain>
        <tissue evidence="2">Leaf</tissue>
    </source>
</reference>
<evidence type="ECO:0000259" key="1">
    <source>
        <dbReference type="Pfam" id="PF25333"/>
    </source>
</evidence>
<proteinExistence type="predicted"/>
<gene>
    <name evidence="2" type="ORF">HYC85_026204</name>
</gene>
<name>A0A7J7G455_CAMSI</name>
<protein>
    <recommendedName>
        <fullName evidence="1">DUF2921 domain-containing protein</fullName>
    </recommendedName>
</protein>
<dbReference type="EMBL" id="JACBKZ010000013">
    <property type="protein sequence ID" value="KAF5935075.1"/>
    <property type="molecule type" value="Genomic_DNA"/>
</dbReference>
<accession>A0A7J7G455</accession>
<organism evidence="2 3">
    <name type="scientific">Camellia sinensis</name>
    <name type="common">Tea plant</name>
    <name type="synonym">Thea sinensis</name>
    <dbReference type="NCBI Taxonomy" id="4442"/>
    <lineage>
        <taxon>Eukaryota</taxon>
        <taxon>Viridiplantae</taxon>
        <taxon>Streptophyta</taxon>
        <taxon>Embryophyta</taxon>
        <taxon>Tracheophyta</taxon>
        <taxon>Spermatophyta</taxon>
        <taxon>Magnoliopsida</taxon>
        <taxon>eudicotyledons</taxon>
        <taxon>Gunneridae</taxon>
        <taxon>Pentapetalae</taxon>
        <taxon>asterids</taxon>
        <taxon>Ericales</taxon>
        <taxon>Theaceae</taxon>
        <taxon>Camellia</taxon>
    </lineage>
</organism>
<dbReference type="Pfam" id="PF25333">
    <property type="entry name" value="DUF2921_N"/>
    <property type="match status" value="2"/>
</dbReference>
<sequence length="406" mass="45441">MGIKVGWGKSIPIKKWGGWYPWGMGNGKWGKFIIGEWGWGINIHPIAIPTSELEPDDNGGERIKRKLFFMNGDWDQDSGGAPLLPFNDHDIGNTFGNGPPLKLVSFWVMDVDRVRQAKNAVSVSGILDIGISRSSSFSYKPYDWSPKYNHQGVSSLTVLFEGIYTESEENGGERLMCLLGNATMPTSQFDDSMLGSDLKYQFGSEELLSKASSPYPYQDNLVDEEVEMKDGGANDQHHKLGPFVLGGRKTEATDGDLDNFRLMVQDLRCEPGNNLTEIRTARVSSVFRSLRHAEGRWRSSDGQLCMVSCRAFVGAPSDSCNSQICLYLPRTFSIKQRSTDMASLSLLSDVLSPHLFVIPHTMPNPRTPRSYVDVEVLSLASLFGRYRRQLQEEKLEVEKPFHLNAE</sequence>
<evidence type="ECO:0000313" key="3">
    <source>
        <dbReference type="Proteomes" id="UP000593564"/>
    </source>
</evidence>
<reference evidence="3" key="1">
    <citation type="journal article" date="2020" name="Nat. Commun.">
        <title>Genome assembly of wild tea tree DASZ reveals pedigree and selection history of tea varieties.</title>
        <authorList>
            <person name="Zhang W."/>
            <person name="Zhang Y."/>
            <person name="Qiu H."/>
            <person name="Guo Y."/>
            <person name="Wan H."/>
            <person name="Zhang X."/>
            <person name="Scossa F."/>
            <person name="Alseekh S."/>
            <person name="Zhang Q."/>
            <person name="Wang P."/>
            <person name="Xu L."/>
            <person name="Schmidt M.H."/>
            <person name="Jia X."/>
            <person name="Li D."/>
            <person name="Zhu A."/>
            <person name="Guo F."/>
            <person name="Chen W."/>
            <person name="Ni D."/>
            <person name="Usadel B."/>
            <person name="Fernie A.R."/>
            <person name="Wen W."/>
        </authorList>
    </citation>
    <scope>NUCLEOTIDE SEQUENCE [LARGE SCALE GENOMIC DNA]</scope>
    <source>
        <strain evidence="3">cv. G240</strain>
    </source>
</reference>
<comment type="caution">
    <text evidence="2">The sequence shown here is derived from an EMBL/GenBank/DDBJ whole genome shotgun (WGS) entry which is preliminary data.</text>
</comment>
<feature type="domain" description="DUF2921" evidence="1">
    <location>
        <begin position="234"/>
        <end position="339"/>
    </location>
</feature>